<dbReference type="AlphaFoldDB" id="A0A395JK72"/>
<name>A0A395JK72_9GAMM</name>
<keyword evidence="1" id="KW-0812">Transmembrane</keyword>
<keyword evidence="1" id="KW-1133">Transmembrane helix</keyword>
<dbReference type="SUPFAM" id="SSF51161">
    <property type="entry name" value="Trimeric LpxA-like enzymes"/>
    <property type="match status" value="1"/>
</dbReference>
<evidence type="ECO:0000313" key="2">
    <source>
        <dbReference type="EMBL" id="RBP49621.1"/>
    </source>
</evidence>
<reference evidence="2 3" key="1">
    <citation type="submission" date="2018-06" db="EMBL/GenBank/DDBJ databases">
        <title>Genomic Encyclopedia of Type Strains, Phase IV (KMG-IV): sequencing the most valuable type-strain genomes for metagenomic binning, comparative biology and taxonomic classification.</title>
        <authorList>
            <person name="Goeker M."/>
        </authorList>
    </citation>
    <scope>NUCLEOTIDE SEQUENCE [LARGE SCALE GENOMIC DNA]</scope>
    <source>
        <strain evidence="2 3">DSM 24032</strain>
    </source>
</reference>
<evidence type="ECO:0000313" key="3">
    <source>
        <dbReference type="Proteomes" id="UP000253083"/>
    </source>
</evidence>
<dbReference type="InterPro" id="IPR011004">
    <property type="entry name" value="Trimer_LpxA-like_sf"/>
</dbReference>
<dbReference type="CDD" id="cd04647">
    <property type="entry name" value="LbH_MAT_like"/>
    <property type="match status" value="1"/>
</dbReference>
<keyword evidence="2" id="KW-0808">Transferase</keyword>
<dbReference type="InParanoid" id="A0A395JK72"/>
<dbReference type="OrthoDB" id="9815592at2"/>
<dbReference type="InterPro" id="IPR051159">
    <property type="entry name" value="Hexapeptide_acetyltransf"/>
</dbReference>
<protein>
    <submittedName>
        <fullName evidence="2">Acetyltransferase-like isoleucine patch superfamily enzyme</fullName>
    </submittedName>
</protein>
<keyword evidence="3" id="KW-1185">Reference proteome</keyword>
<keyword evidence="1" id="KW-0472">Membrane</keyword>
<dbReference type="PANTHER" id="PTHR23416">
    <property type="entry name" value="SIALIC ACID SYNTHASE-RELATED"/>
    <property type="match status" value="1"/>
</dbReference>
<gene>
    <name evidence="2" type="ORF">DFR28_10346</name>
</gene>
<evidence type="ECO:0000256" key="1">
    <source>
        <dbReference type="SAM" id="Phobius"/>
    </source>
</evidence>
<dbReference type="Gene3D" id="2.160.10.10">
    <property type="entry name" value="Hexapeptide repeat proteins"/>
    <property type="match status" value="2"/>
</dbReference>
<proteinExistence type="predicted"/>
<dbReference type="GO" id="GO:0016740">
    <property type="term" value="F:transferase activity"/>
    <property type="evidence" value="ECO:0007669"/>
    <property type="project" value="UniProtKB-KW"/>
</dbReference>
<dbReference type="PANTHER" id="PTHR23416:SF78">
    <property type="entry name" value="LIPOPOLYSACCHARIDE BIOSYNTHESIS O-ACETYL TRANSFERASE WBBJ-RELATED"/>
    <property type="match status" value="1"/>
</dbReference>
<feature type="transmembrane region" description="Helical" evidence="1">
    <location>
        <begin position="39"/>
        <end position="63"/>
    </location>
</feature>
<dbReference type="Pfam" id="PF00132">
    <property type="entry name" value="Hexapep"/>
    <property type="match status" value="1"/>
</dbReference>
<dbReference type="EMBL" id="QNRT01000003">
    <property type="protein sequence ID" value="RBP49621.1"/>
    <property type="molecule type" value="Genomic_DNA"/>
</dbReference>
<dbReference type="Proteomes" id="UP000253083">
    <property type="component" value="Unassembled WGS sequence"/>
</dbReference>
<dbReference type="InterPro" id="IPR001451">
    <property type="entry name" value="Hexapep"/>
</dbReference>
<sequence length="256" mass="27060">MTDNKRQGLSEGTLHEQLTDSSKSAFARYQDLALGSGSLWYLIKYELIMLFSSWVPGALGLVLRKFLYPRILKSVGRNVVFGQGVTIRHGNKIVIDDGVIIDDGAVLDAKGGANTGIQIGSNTIVSRNVVLSCKNGNISIGAGCTIGISTLVHAMEGSDVVMGDEVLIGAFSYFIGSGPYITNSLSLPFKKQGMRPLGGIQIASNVWFGSHVQVLDGVSIGTGSIIGASTVVNKNVADYDVVAGVPMRLLKNRQAG</sequence>
<dbReference type="FunCoup" id="A0A395JK72">
    <property type="interactions" value="274"/>
</dbReference>
<comment type="caution">
    <text evidence="2">The sequence shown here is derived from an EMBL/GenBank/DDBJ whole genome shotgun (WGS) entry which is preliminary data.</text>
</comment>
<accession>A0A395JK72</accession>
<dbReference type="RefSeq" id="WP_113954629.1">
    <property type="nucleotide sequence ID" value="NZ_QNRT01000003.1"/>
</dbReference>
<organism evidence="2 3">
    <name type="scientific">Arenicella xantha</name>
    <dbReference type="NCBI Taxonomy" id="644221"/>
    <lineage>
        <taxon>Bacteria</taxon>
        <taxon>Pseudomonadati</taxon>
        <taxon>Pseudomonadota</taxon>
        <taxon>Gammaproteobacteria</taxon>
        <taxon>Arenicellales</taxon>
        <taxon>Arenicellaceae</taxon>
        <taxon>Arenicella</taxon>
    </lineage>
</organism>